<dbReference type="AlphaFoldDB" id="A0A7N2LSD5"/>
<reference evidence="3 4" key="1">
    <citation type="journal article" date="2016" name="G3 (Bethesda)">
        <title>First Draft Assembly and Annotation of the Genome of a California Endemic Oak Quercus lobata Nee (Fagaceae).</title>
        <authorList>
            <person name="Sork V.L."/>
            <person name="Fitz-Gibbon S.T."/>
            <person name="Puiu D."/>
            <person name="Crepeau M."/>
            <person name="Gugger P.F."/>
            <person name="Sherman R."/>
            <person name="Stevens K."/>
            <person name="Langley C.H."/>
            <person name="Pellegrini M."/>
            <person name="Salzberg S.L."/>
        </authorList>
    </citation>
    <scope>NUCLEOTIDE SEQUENCE [LARGE SCALE GENOMIC DNA]</scope>
    <source>
        <strain evidence="3 4">cv. SW786</strain>
    </source>
</reference>
<keyword evidence="4" id="KW-1185">Reference proteome</keyword>
<evidence type="ECO:0000313" key="4">
    <source>
        <dbReference type="Proteomes" id="UP000594261"/>
    </source>
</evidence>
<dbReference type="EMBL" id="LRBV02000005">
    <property type="status" value="NOT_ANNOTATED_CDS"/>
    <property type="molecule type" value="Genomic_DNA"/>
</dbReference>
<name>A0A7N2LSD5_QUELO</name>
<dbReference type="Gramene" id="QL05p072819:mrna">
    <property type="protein sequence ID" value="QL05p072819:mrna"/>
    <property type="gene ID" value="QL05p072819"/>
</dbReference>
<feature type="domain" description="F-box" evidence="2">
    <location>
        <begin position="73"/>
        <end position="125"/>
    </location>
</feature>
<dbReference type="SUPFAM" id="SSF52047">
    <property type="entry name" value="RNI-like"/>
    <property type="match status" value="1"/>
</dbReference>
<dbReference type="Gene3D" id="1.20.1280.50">
    <property type="match status" value="1"/>
</dbReference>
<dbReference type="Pfam" id="PF00646">
    <property type="entry name" value="F-box"/>
    <property type="match status" value="1"/>
</dbReference>
<dbReference type="InParanoid" id="A0A7N2LSD5"/>
<dbReference type="InterPro" id="IPR053781">
    <property type="entry name" value="F-box_AtFBL13-like"/>
</dbReference>
<organism evidence="3 4">
    <name type="scientific">Quercus lobata</name>
    <name type="common">Valley oak</name>
    <dbReference type="NCBI Taxonomy" id="97700"/>
    <lineage>
        <taxon>Eukaryota</taxon>
        <taxon>Viridiplantae</taxon>
        <taxon>Streptophyta</taxon>
        <taxon>Embryophyta</taxon>
        <taxon>Tracheophyta</taxon>
        <taxon>Spermatophyta</taxon>
        <taxon>Magnoliopsida</taxon>
        <taxon>eudicotyledons</taxon>
        <taxon>Gunneridae</taxon>
        <taxon>Pentapetalae</taxon>
        <taxon>rosids</taxon>
        <taxon>fabids</taxon>
        <taxon>Fagales</taxon>
        <taxon>Fagaceae</taxon>
        <taxon>Quercus</taxon>
    </lineage>
</organism>
<dbReference type="Gene3D" id="3.80.10.10">
    <property type="entry name" value="Ribonuclease Inhibitor"/>
    <property type="match status" value="1"/>
</dbReference>
<dbReference type="InterPro" id="IPR055357">
    <property type="entry name" value="LRR_At1g61320_AtMIF1"/>
</dbReference>
<dbReference type="PANTHER" id="PTHR31900">
    <property type="entry name" value="F-BOX/RNI SUPERFAMILY PROTEIN-RELATED"/>
    <property type="match status" value="1"/>
</dbReference>
<accession>A0A7N2LSD5</accession>
<dbReference type="InterPro" id="IPR036047">
    <property type="entry name" value="F-box-like_dom_sf"/>
</dbReference>
<protein>
    <recommendedName>
        <fullName evidence="2">F-box domain-containing protein</fullName>
    </recommendedName>
</protein>
<feature type="region of interest" description="Disordered" evidence="1">
    <location>
        <begin position="1"/>
        <end position="47"/>
    </location>
</feature>
<dbReference type="SUPFAM" id="SSF81383">
    <property type="entry name" value="F-box domain"/>
    <property type="match status" value="1"/>
</dbReference>
<dbReference type="CDD" id="cd22160">
    <property type="entry name" value="F-box_AtFBL13-like"/>
    <property type="match status" value="1"/>
</dbReference>
<feature type="compositionally biased region" description="Low complexity" evidence="1">
    <location>
        <begin position="13"/>
        <end position="30"/>
    </location>
</feature>
<sequence>MEEESHGSNYGETETSSSASTSDSILNSSDHSTHASRPAERITIYEEKEDKGEDSDCYVVCCKRLKHAPPITQDRISALPNSILLNILSSLPTKDAIKTGVLSKRWSYVWTSVPSLSFSDDYENTDHFATAVDNTLLLHKAPKLAKFYLRFNYKPDLKPRLDLWVRLATNAMVEQLSLRLTYAHVFNFETYLLPQHLYTNQFVSELDFSFCNIKPIGVVHLSSLKRLCIGYTALCGDDIRKVVMGSPRLENLELNNCCRLNRLDIVSESLKKLVINNHFMLTAAGKIDDPVFELEIVAPKIESLEILGTFCMKKCRIKDVSSLVKAKLDFSMAVLKVEEESACNEYQEAVRELLESLHHVKELFVGKWCLMVLSLMSVKHVPSPLLKCKYVTVKTSMKKWDLPGIASLLQSLPYVETLVIDISHHNLGFKILERHYLSYYNYDDVSHWKSKEIYFKFLLLCLKTVKIFGFGENLVNIKEVFVLVVQFLLKNANVMEKMIISKPRVMQNQRKSGWIGGQWTPASRAVYNLSDTVARCTTQDKYRISLIEA</sequence>
<evidence type="ECO:0000259" key="2">
    <source>
        <dbReference type="PROSITE" id="PS50181"/>
    </source>
</evidence>
<dbReference type="PROSITE" id="PS50181">
    <property type="entry name" value="FBOX"/>
    <property type="match status" value="1"/>
</dbReference>
<dbReference type="SMART" id="SM00256">
    <property type="entry name" value="FBOX"/>
    <property type="match status" value="1"/>
</dbReference>
<evidence type="ECO:0000313" key="3">
    <source>
        <dbReference type="EnsemblPlants" id="QL05p072819:mrna"/>
    </source>
</evidence>
<dbReference type="Pfam" id="PF23622">
    <property type="entry name" value="LRR_At1g61320_AtMIF1"/>
    <property type="match status" value="1"/>
</dbReference>
<evidence type="ECO:0000256" key="1">
    <source>
        <dbReference type="SAM" id="MobiDB-lite"/>
    </source>
</evidence>
<feature type="compositionally biased region" description="Basic and acidic residues" evidence="1">
    <location>
        <begin position="31"/>
        <end position="47"/>
    </location>
</feature>
<dbReference type="PANTHER" id="PTHR31900:SF32">
    <property type="entry name" value="F-BOX_RNI_FBD-LIKE DOMAIN PROTEIN"/>
    <property type="match status" value="1"/>
</dbReference>
<dbReference type="EnsemblPlants" id="QL05p072819:mrna">
    <property type="protein sequence ID" value="QL05p072819:mrna"/>
    <property type="gene ID" value="QL05p072819"/>
</dbReference>
<proteinExistence type="predicted"/>
<dbReference type="InterPro" id="IPR050232">
    <property type="entry name" value="FBL13/AtMIF1-like"/>
</dbReference>
<dbReference type="FunCoup" id="A0A7N2LSD5">
    <property type="interactions" value="1947"/>
</dbReference>
<dbReference type="InterPro" id="IPR032675">
    <property type="entry name" value="LRR_dom_sf"/>
</dbReference>
<dbReference type="Proteomes" id="UP000594261">
    <property type="component" value="Chromosome 5"/>
</dbReference>
<dbReference type="InterPro" id="IPR001810">
    <property type="entry name" value="F-box_dom"/>
</dbReference>
<reference evidence="3" key="2">
    <citation type="submission" date="2021-01" db="UniProtKB">
        <authorList>
            <consortium name="EnsemblPlants"/>
        </authorList>
    </citation>
    <scope>IDENTIFICATION</scope>
</reference>
<dbReference type="OMA" id="HKYDFPF"/>